<dbReference type="PANTHER" id="PTHR30572:SF4">
    <property type="entry name" value="ABC TRANSPORTER PERMEASE YTRF"/>
    <property type="match status" value="1"/>
</dbReference>
<dbReference type="InterPro" id="IPR003838">
    <property type="entry name" value="ABC3_permease_C"/>
</dbReference>
<gene>
    <name evidence="9" type="ORF">M1L60_26150</name>
</gene>
<evidence type="ECO:0000256" key="5">
    <source>
        <dbReference type="ARBA" id="ARBA00023136"/>
    </source>
</evidence>
<keyword evidence="10" id="KW-1185">Reference proteome</keyword>
<keyword evidence="4 7" id="KW-1133">Transmembrane helix</keyword>
<dbReference type="Proteomes" id="UP001523369">
    <property type="component" value="Unassembled WGS sequence"/>
</dbReference>
<organism evidence="9 10">
    <name type="scientific">Paractinoplanes aksuensis</name>
    <dbReference type="NCBI Taxonomy" id="2939490"/>
    <lineage>
        <taxon>Bacteria</taxon>
        <taxon>Bacillati</taxon>
        <taxon>Actinomycetota</taxon>
        <taxon>Actinomycetes</taxon>
        <taxon>Micromonosporales</taxon>
        <taxon>Micromonosporaceae</taxon>
        <taxon>Paractinoplanes</taxon>
    </lineage>
</organism>
<keyword evidence="3 7" id="KW-0812">Transmembrane</keyword>
<protein>
    <submittedName>
        <fullName evidence="9">ABC transporter permease</fullName>
    </submittedName>
</protein>
<feature type="transmembrane region" description="Helical" evidence="7">
    <location>
        <begin position="294"/>
        <end position="318"/>
    </location>
</feature>
<dbReference type="Pfam" id="PF02687">
    <property type="entry name" value="FtsX"/>
    <property type="match status" value="1"/>
</dbReference>
<dbReference type="PANTHER" id="PTHR30572">
    <property type="entry name" value="MEMBRANE COMPONENT OF TRANSPORTER-RELATED"/>
    <property type="match status" value="1"/>
</dbReference>
<comment type="subcellular location">
    <subcellularLocation>
        <location evidence="1">Cell membrane</location>
        <topology evidence="1">Multi-pass membrane protein</topology>
    </subcellularLocation>
</comment>
<feature type="transmembrane region" description="Helical" evidence="7">
    <location>
        <begin position="507"/>
        <end position="525"/>
    </location>
</feature>
<reference evidence="9 10" key="1">
    <citation type="submission" date="2022-06" db="EMBL/GenBank/DDBJ databases">
        <title>New Species of the Genus Actinoplanes, ActinopZanes ferrugineus.</title>
        <authorList>
            <person name="Ding P."/>
        </authorList>
    </citation>
    <scope>NUCLEOTIDE SEQUENCE [LARGE SCALE GENOMIC DNA]</scope>
    <source>
        <strain evidence="9 10">TRM88003</strain>
    </source>
</reference>
<evidence type="ECO:0000256" key="6">
    <source>
        <dbReference type="ARBA" id="ARBA00038076"/>
    </source>
</evidence>
<dbReference type="InterPro" id="IPR050250">
    <property type="entry name" value="Macrolide_Exporter_MacB"/>
</dbReference>
<evidence type="ECO:0000256" key="2">
    <source>
        <dbReference type="ARBA" id="ARBA00022475"/>
    </source>
</evidence>
<feature type="transmembrane region" description="Helical" evidence="7">
    <location>
        <begin position="861"/>
        <end position="885"/>
    </location>
</feature>
<evidence type="ECO:0000256" key="4">
    <source>
        <dbReference type="ARBA" id="ARBA00022989"/>
    </source>
</evidence>
<feature type="domain" description="ABC3 transporter permease C-terminal" evidence="8">
    <location>
        <begin position="297"/>
        <end position="380"/>
    </location>
</feature>
<feature type="transmembrane region" description="Helical" evidence="7">
    <location>
        <begin position="455"/>
        <end position="478"/>
    </location>
</feature>
<evidence type="ECO:0000256" key="1">
    <source>
        <dbReference type="ARBA" id="ARBA00004651"/>
    </source>
</evidence>
<accession>A0ABT1DTC7</accession>
<feature type="transmembrane region" description="Helical" evidence="7">
    <location>
        <begin position="423"/>
        <end position="443"/>
    </location>
</feature>
<comment type="caution">
    <text evidence="9">The sequence shown here is derived from an EMBL/GenBank/DDBJ whole genome shotgun (WGS) entry which is preliminary data.</text>
</comment>
<feature type="transmembrane region" description="Helical" evidence="7">
    <location>
        <begin position="959"/>
        <end position="983"/>
    </location>
</feature>
<evidence type="ECO:0000259" key="8">
    <source>
        <dbReference type="Pfam" id="PF02687"/>
    </source>
</evidence>
<evidence type="ECO:0000256" key="3">
    <source>
        <dbReference type="ARBA" id="ARBA00022692"/>
    </source>
</evidence>
<feature type="transmembrane region" description="Helical" evidence="7">
    <location>
        <begin position="915"/>
        <end position="939"/>
    </location>
</feature>
<keyword evidence="2" id="KW-1003">Cell membrane</keyword>
<evidence type="ECO:0000313" key="10">
    <source>
        <dbReference type="Proteomes" id="UP001523369"/>
    </source>
</evidence>
<proteinExistence type="inferred from homology"/>
<comment type="similarity">
    <text evidence="6">Belongs to the ABC-4 integral membrane protein family.</text>
</comment>
<evidence type="ECO:0000256" key="7">
    <source>
        <dbReference type="SAM" id="Phobius"/>
    </source>
</evidence>
<dbReference type="RefSeq" id="WP_253240163.1">
    <property type="nucleotide sequence ID" value="NZ_JAMYJR010000028.1"/>
</dbReference>
<sequence length="1002" mass="103590">MIGLVLAMVWARRGQAVTLALLALFGVAAAVAAPAYLRTADRAVAAGQIRTALPEDLTVSVVARQVDRRSLEPGAEPPGPDLERDGSVLLDLPGFDHIHSVEYRTVGLEPVEGVSTRVVHRQRVCDHLVMTAGRCLAGESDIVLGEKTGRRLGVAPGEPIELSFALYKEMPPRYVPEGAPKRLVIAGFYRVPEPRDAFWGDNGYFRPGTERGLDEVAFISGATMAAMDHGQVEATLDAYAGPGALAVDRLPAVRDGIDDLRAEVARAGGAVDLRGRLPATLTRIDAGQAAAHQIVPVLAIALVLLACLTIYLAVLYSTEGRRPELAVVALRGARWGQRWALATGENVLAILAGSLAGCVAGQVLVDALAAWRFPDVGSDFGLGSLRWAPVAAGAAVLTALFAERRQVSAPVAELLRRAPRVPGIARAVAAELVVVALAAVAVLQLSGQLRGVGTAAAALVLVAGAQVAARLLVPLAAIGSRQALRRGRLGVALAGFQLSRRPGAIRLFALVTAAVAVTGYAAAAIDVAARGRATEAFTGTGAARVLHLAPTSRQNLLAAVRAVDPSGSFALAAVRLPGVDGGPVAVAVDTTRLGAVAEWPREGPAPSAVREALRPDAPPPPAFDGVRISAEVTATFEPGKYVTLTAILSPRNGGEDQRVEFGELRPGRHQYQRPVPACARGCTLNTLRITGGQGTIDAGGTIAVHRLTGAGVLATPERWRASEGGTIGTAGDGLLIKVASLAETTDGLLVQPVTTPYPLPVATAGIAALRGFEGLDHRNVPVVVRLPVPVVPGAGSPAILADLDYADRLAADGLPSTEPMVWLNAHAPADLGDQLAAHGVTVVGETRADQVRRSLDEQGPAIAMVFYGMVAGLATVLAAGTLVLAATVDRNRRVEDLSALRNQGLTRAAVRQATLWTYPALVAVAATAGIGVALGGWWLTGWALPLAGLEPSSLSTAQAPRLPVVVATSLGSAALLAVVAGLAGHRTLRRTGPGPSRPRRPA</sequence>
<keyword evidence="5 7" id="KW-0472">Membrane</keyword>
<feature type="transmembrane region" description="Helical" evidence="7">
    <location>
        <begin position="385"/>
        <end position="402"/>
    </location>
</feature>
<name>A0ABT1DTC7_9ACTN</name>
<evidence type="ECO:0000313" key="9">
    <source>
        <dbReference type="EMBL" id="MCO8274088.1"/>
    </source>
</evidence>
<dbReference type="EMBL" id="JAMYJR010000028">
    <property type="protein sequence ID" value="MCO8274088.1"/>
    <property type="molecule type" value="Genomic_DNA"/>
</dbReference>